<dbReference type="InterPro" id="IPR050380">
    <property type="entry name" value="Immune_Resp_Modulators"/>
</dbReference>
<reference evidence="3" key="1">
    <citation type="submission" date="2021-09" db="EMBL/GenBank/DDBJ databases">
        <title>The genome of Mauremys mutica provides insights into the evolution of semi-aquatic lifestyle.</title>
        <authorList>
            <person name="Gong S."/>
            <person name="Gao Y."/>
        </authorList>
    </citation>
    <scope>NUCLEOTIDE SEQUENCE</scope>
    <source>
        <strain evidence="3">MM-2020</strain>
        <tissue evidence="3">Muscle</tissue>
    </source>
</reference>
<feature type="domain" description="Ig-like" evidence="2">
    <location>
        <begin position="8"/>
        <end position="88"/>
    </location>
</feature>
<comment type="caution">
    <text evidence="3">The sequence shown here is derived from an EMBL/GenBank/DDBJ whole genome shotgun (WGS) entry which is preliminary data.</text>
</comment>
<sequence length="101" mass="10929">MLRESIKPKVEVLYSCTTNPGTVQLVCLISGFNPKPLTVQWMVAGKPSGAATTTEEADGHTFSVSESEWLEGKTYTCEVSQTGTTPMQAHAHKCGGDARRR</sequence>
<dbReference type="Pfam" id="PF07654">
    <property type="entry name" value="C1-set"/>
    <property type="match status" value="1"/>
</dbReference>
<dbReference type="PROSITE" id="PS50835">
    <property type="entry name" value="IG_LIKE"/>
    <property type="match status" value="1"/>
</dbReference>
<keyword evidence="4" id="KW-1185">Reference proteome</keyword>
<dbReference type="Proteomes" id="UP000827986">
    <property type="component" value="Unassembled WGS sequence"/>
</dbReference>
<evidence type="ECO:0000259" key="2">
    <source>
        <dbReference type="PROSITE" id="PS50835"/>
    </source>
</evidence>
<dbReference type="InterPro" id="IPR013783">
    <property type="entry name" value="Ig-like_fold"/>
</dbReference>
<name>A0A9D4B6M4_9SAUR</name>
<dbReference type="InterPro" id="IPR007110">
    <property type="entry name" value="Ig-like_dom"/>
</dbReference>
<dbReference type="SUPFAM" id="SSF48726">
    <property type="entry name" value="Immunoglobulin"/>
    <property type="match status" value="1"/>
</dbReference>
<protein>
    <recommendedName>
        <fullName evidence="2">Ig-like domain-containing protein</fullName>
    </recommendedName>
</protein>
<evidence type="ECO:0000313" key="3">
    <source>
        <dbReference type="EMBL" id="KAH1182174.1"/>
    </source>
</evidence>
<accession>A0A9D4B6M4</accession>
<dbReference type="PANTHER" id="PTHR23411">
    <property type="entry name" value="TAPASIN"/>
    <property type="match status" value="1"/>
</dbReference>
<dbReference type="EMBL" id="JAHDVG010000467">
    <property type="protein sequence ID" value="KAH1182174.1"/>
    <property type="molecule type" value="Genomic_DNA"/>
</dbReference>
<dbReference type="SMART" id="SM00407">
    <property type="entry name" value="IGc1"/>
    <property type="match status" value="1"/>
</dbReference>
<organism evidence="3 4">
    <name type="scientific">Mauremys mutica</name>
    <name type="common">yellowpond turtle</name>
    <dbReference type="NCBI Taxonomy" id="74926"/>
    <lineage>
        <taxon>Eukaryota</taxon>
        <taxon>Metazoa</taxon>
        <taxon>Chordata</taxon>
        <taxon>Craniata</taxon>
        <taxon>Vertebrata</taxon>
        <taxon>Euteleostomi</taxon>
        <taxon>Archelosauria</taxon>
        <taxon>Testudinata</taxon>
        <taxon>Testudines</taxon>
        <taxon>Cryptodira</taxon>
        <taxon>Durocryptodira</taxon>
        <taxon>Testudinoidea</taxon>
        <taxon>Geoemydidae</taxon>
        <taxon>Geoemydinae</taxon>
        <taxon>Mauremys</taxon>
    </lineage>
</organism>
<dbReference type="InterPro" id="IPR036179">
    <property type="entry name" value="Ig-like_dom_sf"/>
</dbReference>
<proteinExistence type="predicted"/>
<evidence type="ECO:0000313" key="4">
    <source>
        <dbReference type="Proteomes" id="UP000827986"/>
    </source>
</evidence>
<evidence type="ECO:0000256" key="1">
    <source>
        <dbReference type="ARBA" id="ARBA00023319"/>
    </source>
</evidence>
<dbReference type="Gene3D" id="2.60.40.10">
    <property type="entry name" value="Immunoglobulins"/>
    <property type="match status" value="1"/>
</dbReference>
<gene>
    <name evidence="3" type="ORF">KIL84_009928</name>
</gene>
<dbReference type="InterPro" id="IPR003597">
    <property type="entry name" value="Ig_C1-set"/>
</dbReference>
<dbReference type="AlphaFoldDB" id="A0A9D4B6M4"/>
<keyword evidence="1" id="KW-0393">Immunoglobulin domain</keyword>